<evidence type="ECO:0000259" key="2">
    <source>
        <dbReference type="SMART" id="SM00563"/>
    </source>
</evidence>
<dbReference type="PANTHER" id="PTHR31605:SF0">
    <property type="entry name" value="GLYCEROL-3-PHOSPHATE O-ACYLTRANSFERASE 1"/>
    <property type="match status" value="1"/>
</dbReference>
<dbReference type="Proteomes" id="UP001201449">
    <property type="component" value="Unassembled WGS sequence"/>
</dbReference>
<dbReference type="SUPFAM" id="SSF69593">
    <property type="entry name" value="Glycerol-3-phosphate (1)-acyltransferase"/>
    <property type="match status" value="1"/>
</dbReference>
<feature type="domain" description="Phospholipid/glycerol acyltransferase" evidence="2">
    <location>
        <begin position="38"/>
        <end position="165"/>
    </location>
</feature>
<keyword evidence="1" id="KW-1133">Transmembrane helix</keyword>
<feature type="transmembrane region" description="Helical" evidence="1">
    <location>
        <begin position="282"/>
        <end position="306"/>
    </location>
</feature>
<dbReference type="InterPro" id="IPR002123">
    <property type="entry name" value="Plipid/glycerol_acylTrfase"/>
</dbReference>
<dbReference type="InterPro" id="IPR052744">
    <property type="entry name" value="GPAT/DAPAT"/>
</dbReference>
<evidence type="ECO:0000256" key="1">
    <source>
        <dbReference type="SAM" id="Phobius"/>
    </source>
</evidence>
<dbReference type="PANTHER" id="PTHR31605">
    <property type="entry name" value="GLYCEROL-3-PHOSPHATE O-ACYLTRANSFERASE 1"/>
    <property type="match status" value="1"/>
</dbReference>
<evidence type="ECO:0000313" key="3">
    <source>
        <dbReference type="EMBL" id="MCF1752361.1"/>
    </source>
</evidence>
<comment type="caution">
    <text evidence="3">The sequence shown here is derived from an EMBL/GenBank/DDBJ whole genome shotgun (WGS) entry which is preliminary data.</text>
</comment>
<evidence type="ECO:0000313" key="4">
    <source>
        <dbReference type="Proteomes" id="UP001201449"/>
    </source>
</evidence>
<proteinExistence type="predicted"/>
<keyword evidence="3" id="KW-0012">Acyltransferase</keyword>
<dbReference type="CDD" id="cd07992">
    <property type="entry name" value="LPLAT_AAK14816-like"/>
    <property type="match status" value="1"/>
</dbReference>
<dbReference type="EMBL" id="JAKEVZ010000011">
    <property type="protein sequence ID" value="MCF1752361.1"/>
    <property type="molecule type" value="Genomic_DNA"/>
</dbReference>
<keyword evidence="1" id="KW-0472">Membrane</keyword>
<sequence length="336" mass="38284">MKNGFNAILRLLVKIALHGYYHRILVEGKQNLPKNKAVIILANHQNALVDPLLIATQTKLKPHFLTRASVFKKPLFAKLLDFIRMIPVYRVRDGVENMEKNKETFDRSVQILRKKGSVLIFVEGGHSHQRNLRPLRKGFARIAFQALESDPNLDLQILPIGINYSNHKSSGSKVRIIVGKAFAAKDHYPNFDSLIKAGKEALQPLIAHIPDGDHYEENLQRLIVQNVDLTSPEAVAAALNSKEKQEPKRVSKPYLANKLMKICHFPLYGLWLYAGPKIKDKVFVATFKFLIGFVFGPIWYLLLMVVSSNTDFFGTWLVSLLYLAWISLFFNKNPQE</sequence>
<dbReference type="GO" id="GO:0016746">
    <property type="term" value="F:acyltransferase activity"/>
    <property type="evidence" value="ECO:0007669"/>
    <property type="project" value="UniProtKB-KW"/>
</dbReference>
<keyword evidence="1" id="KW-0812">Transmembrane</keyword>
<reference evidence="3 4" key="1">
    <citation type="submission" date="2022-01" db="EMBL/GenBank/DDBJ databases">
        <title>Mariniradius saccharolyticus sp. nov., isolated from sediment of a river.</title>
        <authorList>
            <person name="Liu H."/>
        </authorList>
    </citation>
    <scope>NUCLEOTIDE SEQUENCE [LARGE SCALE GENOMIC DNA]</scope>
    <source>
        <strain evidence="3 4">RY-2</strain>
    </source>
</reference>
<protein>
    <submittedName>
        <fullName evidence="3">Lysophospholipid acyltransferase family protein</fullName>
    </submittedName>
</protein>
<organism evidence="3 4">
    <name type="scientific">Mariniradius sediminis</name>
    <dbReference type="NCBI Taxonomy" id="2909237"/>
    <lineage>
        <taxon>Bacteria</taxon>
        <taxon>Pseudomonadati</taxon>
        <taxon>Bacteroidota</taxon>
        <taxon>Cytophagia</taxon>
        <taxon>Cytophagales</taxon>
        <taxon>Cyclobacteriaceae</taxon>
        <taxon>Mariniradius</taxon>
    </lineage>
</organism>
<accession>A0ABS9BYT5</accession>
<name>A0ABS9BYT5_9BACT</name>
<feature type="transmembrane region" description="Helical" evidence="1">
    <location>
        <begin position="312"/>
        <end position="330"/>
    </location>
</feature>
<dbReference type="SMART" id="SM00563">
    <property type="entry name" value="PlsC"/>
    <property type="match status" value="1"/>
</dbReference>
<dbReference type="Pfam" id="PF01553">
    <property type="entry name" value="Acyltransferase"/>
    <property type="match status" value="1"/>
</dbReference>
<dbReference type="RefSeq" id="WP_234862257.1">
    <property type="nucleotide sequence ID" value="NZ_JAKEVZ010000011.1"/>
</dbReference>
<keyword evidence="3" id="KW-0808">Transferase</keyword>
<gene>
    <name evidence="3" type="ORF">L0U89_14955</name>
</gene>
<keyword evidence="4" id="KW-1185">Reference proteome</keyword>